<dbReference type="Gene3D" id="3.40.50.300">
    <property type="entry name" value="P-loop containing nucleotide triphosphate hydrolases"/>
    <property type="match status" value="1"/>
</dbReference>
<dbReference type="PANTHER" id="PTHR12788:SF10">
    <property type="entry name" value="PROTEIN-TYROSINE SULFOTRANSFERASE"/>
    <property type="match status" value="1"/>
</dbReference>
<sequence>MSVIEQYLSQAESLYQSKNYSSARMYARKVVKRDPNNASALTMLGLIYLQQQQLQEAESHLKAAQALVPTSVNVLAGLVRISEVKEDHFAALQLLQQLCELEPTSLQYRYKLAMVATKVGNMALAEQCFDWCVSNNMPEPAVMLNLGHIHKAKSNTDVAADFYKKYISLSGNQYGVGYWSLADLKRYQFSADDISELERCAGDTQLSVSNHSLIQFALCKAYEQHEQVDKACQAMLKANELMSSQRPFKQALFSNLVFSLLKHLPSAQIDQQAVHSQTPIFIVGMPRSGTTLVEQILACHTQVGATDELPFMERFALQLEMSGGYQARLNNLTATEINAFKVKYLAEVNHYFDDAPVYVIDKNPNNFLHIGLIKSLFPQAKIINVVRNTVDNGLSVFKQYFSHGHDYSYSLDGISTYWGHYLDIMAHWDMLYPNEILHVCFEQLVNQPQAQIQRMLDYCGLETQAQCFTFYESKRAVLTPSASQVRQPMNPKAIGQGDKYRDYLPVEIAKLDAIAQKAAQQFFG</sequence>
<dbReference type="PANTHER" id="PTHR12788">
    <property type="entry name" value="PROTEIN-TYROSINE SULFOTRANSFERASE 2"/>
    <property type="match status" value="1"/>
</dbReference>
<dbReference type="Pfam" id="PF13181">
    <property type="entry name" value="TPR_8"/>
    <property type="match status" value="1"/>
</dbReference>
<dbReference type="Pfam" id="PF13469">
    <property type="entry name" value="Sulfotransfer_3"/>
    <property type="match status" value="1"/>
</dbReference>
<dbReference type="Gene3D" id="1.25.40.10">
    <property type="entry name" value="Tetratricopeptide repeat domain"/>
    <property type="match status" value="1"/>
</dbReference>
<dbReference type="InterPro" id="IPR019734">
    <property type="entry name" value="TPR_rpt"/>
</dbReference>
<dbReference type="PROSITE" id="PS50005">
    <property type="entry name" value="TPR"/>
    <property type="match status" value="1"/>
</dbReference>
<dbReference type="SMART" id="SM00028">
    <property type="entry name" value="TPR"/>
    <property type="match status" value="3"/>
</dbReference>
<dbReference type="InterPro" id="IPR027417">
    <property type="entry name" value="P-loop_NTPase"/>
</dbReference>
<protein>
    <submittedName>
        <fullName evidence="3">Sulfotransferase</fullName>
    </submittedName>
</protein>
<gene>
    <name evidence="3" type="ORF">L2749_11755</name>
</gene>
<proteinExistence type="predicted"/>
<dbReference type="Proteomes" id="UP001139408">
    <property type="component" value="Unassembled WGS sequence"/>
</dbReference>
<reference evidence="3" key="1">
    <citation type="submission" date="2022-01" db="EMBL/GenBank/DDBJ databases">
        <title>Whole genome-based taxonomy of the Shewanellaceae.</title>
        <authorList>
            <person name="Martin-Rodriguez A.J."/>
        </authorList>
    </citation>
    <scope>NUCLEOTIDE SEQUENCE</scope>
    <source>
        <strain evidence="3">DSM 23803</strain>
    </source>
</reference>
<keyword evidence="1" id="KW-0808">Transferase</keyword>
<organism evidence="3 4">
    <name type="scientific">Shewanella algicola</name>
    <dbReference type="NCBI Taxonomy" id="640633"/>
    <lineage>
        <taxon>Bacteria</taxon>
        <taxon>Pseudomonadati</taxon>
        <taxon>Pseudomonadota</taxon>
        <taxon>Gammaproteobacteria</taxon>
        <taxon>Alteromonadales</taxon>
        <taxon>Shewanellaceae</taxon>
        <taxon>Shewanella</taxon>
    </lineage>
</organism>
<evidence type="ECO:0000256" key="1">
    <source>
        <dbReference type="ARBA" id="ARBA00022679"/>
    </source>
</evidence>
<dbReference type="GO" id="GO:0008476">
    <property type="term" value="F:protein-tyrosine sulfotransferase activity"/>
    <property type="evidence" value="ECO:0007669"/>
    <property type="project" value="InterPro"/>
</dbReference>
<dbReference type="RefSeq" id="WP_188925388.1">
    <property type="nucleotide sequence ID" value="NZ_BMQI01000024.1"/>
</dbReference>
<dbReference type="InterPro" id="IPR011990">
    <property type="entry name" value="TPR-like_helical_dom_sf"/>
</dbReference>
<dbReference type="AlphaFoldDB" id="A0A9X1Z4L7"/>
<dbReference type="Pfam" id="PF13432">
    <property type="entry name" value="TPR_16"/>
    <property type="match status" value="1"/>
</dbReference>
<comment type="caution">
    <text evidence="3">The sequence shown here is derived from an EMBL/GenBank/DDBJ whole genome shotgun (WGS) entry which is preliminary data.</text>
</comment>
<name>A0A9X1Z4L7_9GAMM</name>
<evidence type="ECO:0000313" key="3">
    <source>
        <dbReference type="EMBL" id="MCL1105931.1"/>
    </source>
</evidence>
<evidence type="ECO:0000256" key="2">
    <source>
        <dbReference type="PROSITE-ProRule" id="PRU00339"/>
    </source>
</evidence>
<dbReference type="SUPFAM" id="SSF48452">
    <property type="entry name" value="TPR-like"/>
    <property type="match status" value="1"/>
</dbReference>
<dbReference type="SUPFAM" id="SSF52540">
    <property type="entry name" value="P-loop containing nucleoside triphosphate hydrolases"/>
    <property type="match status" value="1"/>
</dbReference>
<keyword evidence="4" id="KW-1185">Reference proteome</keyword>
<accession>A0A9X1Z4L7</accession>
<keyword evidence="2" id="KW-0802">TPR repeat</keyword>
<dbReference type="EMBL" id="JAKILJ010000024">
    <property type="protein sequence ID" value="MCL1105931.1"/>
    <property type="molecule type" value="Genomic_DNA"/>
</dbReference>
<evidence type="ECO:0000313" key="4">
    <source>
        <dbReference type="Proteomes" id="UP001139408"/>
    </source>
</evidence>
<dbReference type="InterPro" id="IPR026634">
    <property type="entry name" value="TPST-like"/>
</dbReference>
<feature type="repeat" description="TPR" evidence="2">
    <location>
        <begin position="38"/>
        <end position="71"/>
    </location>
</feature>